<protein>
    <submittedName>
        <fullName evidence="2">Uncharacterized protein</fullName>
    </submittedName>
</protein>
<keyword evidence="1" id="KW-1133">Transmembrane helix</keyword>
<comment type="caution">
    <text evidence="2">The sequence shown here is derived from an EMBL/GenBank/DDBJ whole genome shotgun (WGS) entry which is preliminary data.</text>
</comment>
<keyword evidence="3" id="KW-1185">Reference proteome</keyword>
<sequence length="154" mass="16806">MAGVNNRRRHLRTVLLTGLMIVALGLMLTRCPSNRDGMPGQLAQAMEETVIAARSGALALDLRIRDRTTRQLASVQISDATEDVLKAYKGIADLEADDPVDIERQRLLTTAMTDLIGTLNTASARVREIIAEPPLPRLRDDLVAAADSLESGYR</sequence>
<organism evidence="2 3">
    <name type="scientific">Mycolicibacterium goodii</name>
    <name type="common">Mycobacterium goodii</name>
    <dbReference type="NCBI Taxonomy" id="134601"/>
    <lineage>
        <taxon>Bacteria</taxon>
        <taxon>Bacillati</taxon>
        <taxon>Actinomycetota</taxon>
        <taxon>Actinomycetes</taxon>
        <taxon>Mycobacteriales</taxon>
        <taxon>Mycobacteriaceae</taxon>
        <taxon>Mycolicibacterium</taxon>
    </lineage>
</organism>
<keyword evidence="1" id="KW-0812">Transmembrane</keyword>
<feature type="transmembrane region" description="Helical" evidence="1">
    <location>
        <begin position="12"/>
        <end position="29"/>
    </location>
</feature>
<gene>
    <name evidence="2" type="ORF">KL859_03945</name>
</gene>
<dbReference type="RefSeq" id="WP_214394293.1">
    <property type="nucleotide sequence ID" value="NZ_JAHBOL010000019.1"/>
</dbReference>
<evidence type="ECO:0000256" key="1">
    <source>
        <dbReference type="SAM" id="Phobius"/>
    </source>
</evidence>
<keyword evidence="1" id="KW-0472">Membrane</keyword>
<reference evidence="2 3" key="1">
    <citation type="submission" date="2021-05" db="EMBL/GenBank/DDBJ databases">
        <title>Draft Genome Sequences of Clinical Respiratory Isolates of Mycobacterium goodii Recovered in Ireland.</title>
        <authorList>
            <person name="Flanagan P.R."/>
            <person name="Mok S."/>
            <person name="Roycroft E."/>
            <person name="Rogers T.R."/>
            <person name="Fitzgibbon M."/>
        </authorList>
    </citation>
    <scope>NUCLEOTIDE SEQUENCE [LARGE SCALE GENOMIC DNA]</scope>
    <source>
        <strain evidence="2 3">14IE55</strain>
    </source>
</reference>
<evidence type="ECO:0000313" key="3">
    <source>
        <dbReference type="Proteomes" id="UP000696413"/>
    </source>
</evidence>
<proteinExistence type="predicted"/>
<accession>A0ABS6HK03</accession>
<dbReference type="EMBL" id="JAHBOM010000002">
    <property type="protein sequence ID" value="MBU8822024.1"/>
    <property type="molecule type" value="Genomic_DNA"/>
</dbReference>
<evidence type="ECO:0000313" key="2">
    <source>
        <dbReference type="EMBL" id="MBU8822024.1"/>
    </source>
</evidence>
<name>A0ABS6HK03_MYCGD</name>
<dbReference type="Proteomes" id="UP000696413">
    <property type="component" value="Unassembled WGS sequence"/>
</dbReference>